<dbReference type="Gene3D" id="3.60.40.10">
    <property type="entry name" value="PPM-type phosphatase domain"/>
    <property type="match status" value="1"/>
</dbReference>
<feature type="region of interest" description="Disordered" evidence="2">
    <location>
        <begin position="1"/>
        <end position="26"/>
    </location>
</feature>
<dbReference type="InterPro" id="IPR001932">
    <property type="entry name" value="PPM-type_phosphatase-like_dom"/>
</dbReference>
<evidence type="ECO:0000313" key="4">
    <source>
        <dbReference type="EMBL" id="TKA03149.1"/>
    </source>
</evidence>
<accession>A0A4V5MYE2</accession>
<keyword evidence="1" id="KW-0378">Hydrolase</keyword>
<organism evidence="4 5">
    <name type="scientific">Actinacidiphila oryziradicis</name>
    <dbReference type="NCBI Taxonomy" id="2571141"/>
    <lineage>
        <taxon>Bacteria</taxon>
        <taxon>Bacillati</taxon>
        <taxon>Actinomycetota</taxon>
        <taxon>Actinomycetes</taxon>
        <taxon>Kitasatosporales</taxon>
        <taxon>Streptomycetaceae</taxon>
        <taxon>Actinacidiphila</taxon>
    </lineage>
</organism>
<reference evidence="4 5" key="1">
    <citation type="submission" date="2019-04" db="EMBL/GenBank/DDBJ databases">
        <title>Streptomyces oryziradicis sp. nov., a novel actinomycete isolated from rhizosphere soil of rice (Oryza sativa L.).</title>
        <authorList>
            <person name="Li C."/>
        </authorList>
    </citation>
    <scope>NUCLEOTIDE SEQUENCE [LARGE SCALE GENOMIC DNA]</scope>
    <source>
        <strain evidence="4 5">NEAU-C40</strain>
    </source>
</reference>
<dbReference type="GO" id="GO:0016791">
    <property type="term" value="F:phosphatase activity"/>
    <property type="evidence" value="ECO:0007669"/>
    <property type="project" value="TreeGrafter"/>
</dbReference>
<dbReference type="PANTHER" id="PTHR43156">
    <property type="entry name" value="STAGE II SPORULATION PROTEIN E-RELATED"/>
    <property type="match status" value="1"/>
</dbReference>
<feature type="domain" description="PPM-type phosphatase" evidence="3">
    <location>
        <begin position="46"/>
        <end position="159"/>
    </location>
</feature>
<comment type="caution">
    <text evidence="4">The sequence shown here is derived from an EMBL/GenBank/DDBJ whole genome shotgun (WGS) entry which is preliminary data.</text>
</comment>
<dbReference type="EMBL" id="SUMC01000056">
    <property type="protein sequence ID" value="TKA03149.1"/>
    <property type="molecule type" value="Genomic_DNA"/>
</dbReference>
<evidence type="ECO:0000259" key="3">
    <source>
        <dbReference type="Pfam" id="PF07228"/>
    </source>
</evidence>
<sequence length="165" mass="17381">MNSPSRPSGMRRMPGAASNRSTSSASVANVTLPPRALAEDVAGFAAAHGGHVEPVLIFRGEVTALTGPPALPLGLGTLATVPSVAYTHRFTRGDVLLLGTDGLVEARDATGAFYPLLDRLRYRFADQPDPGPAEVVDFLNTDLPCHTPYFHDDVAILAIAPHGQE</sequence>
<dbReference type="InterPro" id="IPR052016">
    <property type="entry name" value="Bact_Sigma-Reg"/>
</dbReference>
<protein>
    <recommendedName>
        <fullName evidence="3">PPM-type phosphatase domain-containing protein</fullName>
    </recommendedName>
</protein>
<dbReference type="AlphaFoldDB" id="A0A4V5MYE2"/>
<proteinExistence type="predicted"/>
<name>A0A4V5MYE2_9ACTN</name>
<dbReference type="InterPro" id="IPR036457">
    <property type="entry name" value="PPM-type-like_dom_sf"/>
</dbReference>
<dbReference type="PANTHER" id="PTHR43156:SF2">
    <property type="entry name" value="STAGE II SPORULATION PROTEIN E"/>
    <property type="match status" value="1"/>
</dbReference>
<evidence type="ECO:0000313" key="5">
    <source>
        <dbReference type="Proteomes" id="UP000305778"/>
    </source>
</evidence>
<dbReference type="Proteomes" id="UP000305778">
    <property type="component" value="Unassembled WGS sequence"/>
</dbReference>
<dbReference type="Pfam" id="PF07228">
    <property type="entry name" value="SpoIIE"/>
    <property type="match status" value="1"/>
</dbReference>
<keyword evidence="5" id="KW-1185">Reference proteome</keyword>
<evidence type="ECO:0000256" key="2">
    <source>
        <dbReference type="SAM" id="MobiDB-lite"/>
    </source>
</evidence>
<dbReference type="OrthoDB" id="3210173at2"/>
<gene>
    <name evidence="4" type="ORF">FCI23_36940</name>
</gene>
<evidence type="ECO:0000256" key="1">
    <source>
        <dbReference type="ARBA" id="ARBA00022801"/>
    </source>
</evidence>